<evidence type="ECO:0000313" key="3">
    <source>
        <dbReference type="Proteomes" id="UP000008237"/>
    </source>
</evidence>
<feature type="non-terminal residue" evidence="2">
    <location>
        <position position="180"/>
    </location>
</feature>
<dbReference type="Pfam" id="PF23055">
    <property type="entry name" value="DUF7041"/>
    <property type="match status" value="1"/>
</dbReference>
<name>E2BRX8_HARSA</name>
<organism evidence="3">
    <name type="scientific">Harpegnathos saltator</name>
    <name type="common">Jerdon's jumping ant</name>
    <dbReference type="NCBI Taxonomy" id="610380"/>
    <lineage>
        <taxon>Eukaryota</taxon>
        <taxon>Metazoa</taxon>
        <taxon>Ecdysozoa</taxon>
        <taxon>Arthropoda</taxon>
        <taxon>Hexapoda</taxon>
        <taxon>Insecta</taxon>
        <taxon>Pterygota</taxon>
        <taxon>Neoptera</taxon>
        <taxon>Endopterygota</taxon>
        <taxon>Hymenoptera</taxon>
        <taxon>Apocrita</taxon>
        <taxon>Aculeata</taxon>
        <taxon>Formicoidea</taxon>
        <taxon>Formicidae</taxon>
        <taxon>Ponerinae</taxon>
        <taxon>Ponerini</taxon>
        <taxon>Harpegnathos</taxon>
    </lineage>
</organism>
<feature type="domain" description="DUF7041" evidence="1">
    <location>
        <begin position="19"/>
        <end position="102"/>
    </location>
</feature>
<feature type="non-terminal residue" evidence="2">
    <location>
        <position position="1"/>
    </location>
</feature>
<protein>
    <recommendedName>
        <fullName evidence="1">DUF7041 domain-containing protein</fullName>
    </recommendedName>
</protein>
<dbReference type="EMBL" id="GL450083">
    <property type="protein sequence ID" value="EFN81554.1"/>
    <property type="molecule type" value="Genomic_DNA"/>
</dbReference>
<evidence type="ECO:0000313" key="2">
    <source>
        <dbReference type="EMBL" id="EFN81554.1"/>
    </source>
</evidence>
<dbReference type="PANTHER" id="PTHR33327">
    <property type="entry name" value="ENDONUCLEASE"/>
    <property type="match status" value="1"/>
</dbReference>
<accession>E2BRX8</accession>
<dbReference type="Proteomes" id="UP000008237">
    <property type="component" value="Unassembled WGS sequence"/>
</dbReference>
<dbReference type="PANTHER" id="PTHR33327:SF3">
    <property type="entry name" value="RNA-DIRECTED DNA POLYMERASE"/>
    <property type="match status" value="1"/>
</dbReference>
<dbReference type="OMA" id="ANQHTTC"/>
<dbReference type="OrthoDB" id="7699407at2759"/>
<dbReference type="InParanoid" id="E2BRX8"/>
<evidence type="ECO:0000259" key="1">
    <source>
        <dbReference type="Pfam" id="PF23055"/>
    </source>
</evidence>
<sequence length="180" mass="20233">DMGPPFNDSVIESITACKIPPFWKQQPALWFAQIKSLFQIHRIRSDDGKYHLVIGALDSEAIQEIADILTSPPVIDKYVTLKTQLLARFADSADKQLHRLLTDLELSNRKPSQLLRHMRTLTGDRVSQDILRVRWLALLPPGIQRVLKILRTTCLEDLSTVADELMEGSSTPQVLAVAAP</sequence>
<dbReference type="AlphaFoldDB" id="E2BRX8"/>
<reference evidence="2 3" key="1">
    <citation type="journal article" date="2010" name="Science">
        <title>Genomic comparison of the ants Camponotus floridanus and Harpegnathos saltator.</title>
        <authorList>
            <person name="Bonasio R."/>
            <person name="Zhang G."/>
            <person name="Ye C."/>
            <person name="Mutti N.S."/>
            <person name="Fang X."/>
            <person name="Qin N."/>
            <person name="Donahue G."/>
            <person name="Yang P."/>
            <person name="Li Q."/>
            <person name="Li C."/>
            <person name="Zhang P."/>
            <person name="Huang Z."/>
            <person name="Berger S.L."/>
            <person name="Reinberg D."/>
            <person name="Wang J."/>
            <person name="Liebig J."/>
        </authorList>
    </citation>
    <scope>NUCLEOTIDE SEQUENCE [LARGE SCALE GENOMIC DNA]</scope>
    <source>
        <strain evidence="2 3">R22 G/1</strain>
    </source>
</reference>
<dbReference type="InterPro" id="IPR055469">
    <property type="entry name" value="DUF7041"/>
</dbReference>
<gene>
    <name evidence="2" type="ORF">EAI_02017</name>
</gene>
<keyword evidence="3" id="KW-1185">Reference proteome</keyword>
<proteinExistence type="predicted"/>